<organism evidence="3 4">
    <name type="scientific">Corynebacterium durum F0235</name>
    <dbReference type="NCBI Taxonomy" id="1035195"/>
    <lineage>
        <taxon>Bacteria</taxon>
        <taxon>Bacillati</taxon>
        <taxon>Actinomycetota</taxon>
        <taxon>Actinomycetes</taxon>
        <taxon>Mycobacteriales</taxon>
        <taxon>Corynebacteriaceae</taxon>
        <taxon>Corynebacterium</taxon>
    </lineage>
</organism>
<name>L1M9A2_9CORY</name>
<evidence type="ECO:0000256" key="1">
    <source>
        <dbReference type="SAM" id="MobiDB-lite"/>
    </source>
</evidence>
<dbReference type="InterPro" id="IPR023840">
    <property type="entry name" value="T7SS_Rv3446c"/>
</dbReference>
<keyword evidence="2" id="KW-1133">Transmembrane helix</keyword>
<evidence type="ECO:0000313" key="3">
    <source>
        <dbReference type="EMBL" id="EKX87521.1"/>
    </source>
</evidence>
<dbReference type="STRING" id="1035195.HMPREF9997_02847"/>
<feature type="transmembrane region" description="Helical" evidence="2">
    <location>
        <begin position="124"/>
        <end position="144"/>
    </location>
</feature>
<protein>
    <submittedName>
        <fullName evidence="3">Type VII secretion-associated protein, Rv3446c family</fullName>
    </submittedName>
</protein>
<keyword evidence="2" id="KW-0472">Membrane</keyword>
<evidence type="ECO:0000256" key="2">
    <source>
        <dbReference type="SAM" id="Phobius"/>
    </source>
</evidence>
<dbReference type="NCBIfam" id="TIGR03931">
    <property type="entry name" value="T7SS_Rv3446c"/>
    <property type="match status" value="1"/>
</dbReference>
<accession>L1M9A2</accession>
<dbReference type="EMBL" id="AMEM01000044">
    <property type="protein sequence ID" value="EKX87521.1"/>
    <property type="molecule type" value="Genomic_DNA"/>
</dbReference>
<dbReference type="OrthoDB" id="4428093at2"/>
<reference evidence="3 4" key="1">
    <citation type="submission" date="2012-05" db="EMBL/GenBank/DDBJ databases">
        <authorList>
            <person name="Weinstock G."/>
            <person name="Sodergren E."/>
            <person name="Lobos E.A."/>
            <person name="Fulton L."/>
            <person name="Fulton R."/>
            <person name="Courtney L."/>
            <person name="Fronick C."/>
            <person name="O'Laughlin M."/>
            <person name="Godfrey J."/>
            <person name="Wilson R.M."/>
            <person name="Miner T."/>
            <person name="Farmer C."/>
            <person name="Delehaunty K."/>
            <person name="Cordes M."/>
            <person name="Minx P."/>
            <person name="Tomlinson C."/>
            <person name="Chen J."/>
            <person name="Wollam A."/>
            <person name="Pepin K.H."/>
            <person name="Bhonagiri V."/>
            <person name="Zhang X."/>
            <person name="Suruliraj S."/>
            <person name="Warren W."/>
            <person name="Mitreva M."/>
            <person name="Mardis E.R."/>
            <person name="Wilson R.K."/>
        </authorList>
    </citation>
    <scope>NUCLEOTIDE SEQUENCE [LARGE SCALE GENOMIC DNA]</scope>
    <source>
        <strain evidence="3 4">F0235</strain>
    </source>
</reference>
<dbReference type="HOGENOM" id="CLU_073548_0_0_11"/>
<dbReference type="Proteomes" id="UP000010445">
    <property type="component" value="Unassembled WGS sequence"/>
</dbReference>
<feature type="region of interest" description="Disordered" evidence="1">
    <location>
        <begin position="167"/>
        <end position="186"/>
    </location>
</feature>
<evidence type="ECO:0000313" key="4">
    <source>
        <dbReference type="Proteomes" id="UP000010445"/>
    </source>
</evidence>
<dbReference type="RefSeq" id="WP_006062650.1">
    <property type="nucleotide sequence ID" value="NZ_KB290826.1"/>
</dbReference>
<dbReference type="PATRIC" id="fig|1035195.3.peg.2555"/>
<gene>
    <name evidence="3" type="ORF">HMPREF9997_02847</name>
</gene>
<dbReference type="eggNOG" id="ENOG5032EPR">
    <property type="taxonomic scope" value="Bacteria"/>
</dbReference>
<keyword evidence="2" id="KW-0812">Transmembrane</keyword>
<dbReference type="AlphaFoldDB" id="L1M9A2"/>
<proteinExistence type="predicted"/>
<sequence>MSSLSSVKITVLDSATLFEGIDTIYRYDLPGTGVEEGWAVNAVIDQIRDMYGAVWPDVEVVIDGSEAATDMLSRTLLNKGVTAYSIEALTDPVIQESGSQPSHEDLFQIRRPTEHTRQLPFTRFHAVLAGIGVVIVGGVVLLVGNSVRTDAPAHSHAATVSTAAHALGNGASSPATSTRRKQEVPPSRVLEYQNVVFSVPQGFKLEPRDDGLLVATGDDPNLRILVAADPIHNVDPAAVRREVEEMVEHDPQLTAQSDEQMRGSEIVTQTYREDPGDGSSVLWVTWVQQNNQVSVGCHSKTNATIPQKAACRMAVETLQLKN</sequence>
<comment type="caution">
    <text evidence="3">The sequence shown here is derived from an EMBL/GenBank/DDBJ whole genome shotgun (WGS) entry which is preliminary data.</text>
</comment>
<keyword evidence="4" id="KW-1185">Reference proteome</keyword>